<accession>A0ABD3KQP6</accession>
<gene>
    <name evidence="2" type="ORF">ACJRO7_017186</name>
</gene>
<protein>
    <recommendedName>
        <fullName evidence="1">Retrotransposon gag domain-containing protein</fullName>
    </recommendedName>
</protein>
<comment type="caution">
    <text evidence="2">The sequence shown here is derived from an EMBL/GenBank/DDBJ whole genome shotgun (WGS) entry which is preliminary data.</text>
</comment>
<dbReference type="InterPro" id="IPR005162">
    <property type="entry name" value="Retrotrans_gag_dom"/>
</dbReference>
<dbReference type="AlphaFoldDB" id="A0ABD3KQP6"/>
<evidence type="ECO:0000313" key="3">
    <source>
        <dbReference type="Proteomes" id="UP001634007"/>
    </source>
</evidence>
<evidence type="ECO:0000313" key="2">
    <source>
        <dbReference type="EMBL" id="KAL3741677.1"/>
    </source>
</evidence>
<dbReference type="Proteomes" id="UP001634007">
    <property type="component" value="Unassembled WGS sequence"/>
</dbReference>
<reference evidence="2 3" key="1">
    <citation type="submission" date="2024-11" db="EMBL/GenBank/DDBJ databases">
        <title>Chromosome-level genome assembly of Eucalyptus globulus Labill. provides insights into its genome evolution.</title>
        <authorList>
            <person name="Li X."/>
        </authorList>
    </citation>
    <scope>NUCLEOTIDE SEQUENCE [LARGE SCALE GENOMIC DNA]</scope>
    <source>
        <strain evidence="2">CL2024</strain>
        <tissue evidence="2">Fresh tender leaves</tissue>
    </source>
</reference>
<feature type="domain" description="Retrotransposon gag" evidence="1">
    <location>
        <begin position="118"/>
        <end position="181"/>
    </location>
</feature>
<dbReference type="EMBL" id="JBJKBG010000004">
    <property type="protein sequence ID" value="KAL3741677.1"/>
    <property type="molecule type" value="Genomic_DNA"/>
</dbReference>
<name>A0ABD3KQP6_EUCGL</name>
<proteinExistence type="predicted"/>
<keyword evidence="3" id="KW-1185">Reference proteome</keyword>
<dbReference type="Pfam" id="PF03732">
    <property type="entry name" value="Retrotrans_gag"/>
    <property type="match status" value="1"/>
</dbReference>
<sequence>MQMLEMIGDRLDQQAAASAAAIAAATNAANAANAAVAANAAAATAAAPIAEPEEELEEIPLEDVAAGRPRQKLVQHFLRLNPPTFTGAGNPEAAALWVQELENAFELLLCTEGEKVVLATYQLRGTAATWWKTNKGIVFPDGVAQEWNAFLEAFNEKYFSDCAKELKMAEFQRLRQGTMTVD</sequence>
<evidence type="ECO:0000259" key="1">
    <source>
        <dbReference type="Pfam" id="PF03732"/>
    </source>
</evidence>
<organism evidence="2 3">
    <name type="scientific">Eucalyptus globulus</name>
    <name type="common">Tasmanian blue gum</name>
    <dbReference type="NCBI Taxonomy" id="34317"/>
    <lineage>
        <taxon>Eukaryota</taxon>
        <taxon>Viridiplantae</taxon>
        <taxon>Streptophyta</taxon>
        <taxon>Embryophyta</taxon>
        <taxon>Tracheophyta</taxon>
        <taxon>Spermatophyta</taxon>
        <taxon>Magnoliopsida</taxon>
        <taxon>eudicotyledons</taxon>
        <taxon>Gunneridae</taxon>
        <taxon>Pentapetalae</taxon>
        <taxon>rosids</taxon>
        <taxon>malvids</taxon>
        <taxon>Myrtales</taxon>
        <taxon>Myrtaceae</taxon>
        <taxon>Myrtoideae</taxon>
        <taxon>Eucalypteae</taxon>
        <taxon>Eucalyptus</taxon>
    </lineage>
</organism>